<feature type="compositionally biased region" description="Basic and acidic residues" evidence="2">
    <location>
        <begin position="423"/>
        <end position="445"/>
    </location>
</feature>
<feature type="coiled-coil region" evidence="1">
    <location>
        <begin position="133"/>
        <end position="314"/>
    </location>
</feature>
<feature type="compositionally biased region" description="Polar residues" evidence="2">
    <location>
        <begin position="41"/>
        <end position="52"/>
    </location>
</feature>
<evidence type="ECO:0000256" key="1">
    <source>
        <dbReference type="SAM" id="Coils"/>
    </source>
</evidence>
<feature type="compositionally biased region" description="Basic and acidic residues" evidence="2">
    <location>
        <begin position="461"/>
        <end position="479"/>
    </location>
</feature>
<feature type="compositionally biased region" description="Low complexity" evidence="2">
    <location>
        <begin position="23"/>
        <end position="40"/>
    </location>
</feature>
<evidence type="ECO:0000313" key="3">
    <source>
        <dbReference type="EMBL" id="KAH3841057.1"/>
    </source>
</evidence>
<dbReference type="EMBL" id="JAIWYP010000004">
    <property type="protein sequence ID" value="KAH3841057.1"/>
    <property type="molecule type" value="Genomic_DNA"/>
</dbReference>
<feature type="compositionally biased region" description="Basic and acidic residues" evidence="2">
    <location>
        <begin position="395"/>
        <end position="414"/>
    </location>
</feature>
<feature type="region of interest" description="Disordered" evidence="2">
    <location>
        <begin position="1"/>
        <end position="56"/>
    </location>
</feature>
<sequence length="500" mass="57879">MGNCNDRPKVVEGLQNSPKERQNQQQRQQPQRQQDNQQRQSSYYSEVSTNSIQRDRPIVLPFQDTNISNRSEETDVKQPVDQDLTLNLSNFEVMTVKSTSRASSLNYQNRYIKRYRSEEEKLLDIIQEREKVIRLAIKQGQQLRAKCNRYKEELDSLKALGDVDMTDVEWRRRYHDAETKYLNLKEELEVMTARNKNGRDHLQQQQEKLRTLSNELQREKMQKSRLLSTSLTSLASHGVKDKKGKRVIVALETDKRLLQERLQELAARNQRGRNYLTKLEAEKRDQEEMLTQLKQQLLREKQEKENLLAKVTILSASRENLVILEEDQATYAQVDKSIKTSAAKQNDSRPEFQHSAPSEDNEMYAHVDKSKKTSAAKQSDSLPESQHSEPSSFAESKRFRDNEPVGDDDGKSADMYEYVSVNKFDERKYTHETGNKAGDADESKRSNSSNASSGEAYVPSDRSDSPEVLIKPEDIHMDEPVWDTVPESGAINFEEHTTRF</sequence>
<dbReference type="Proteomes" id="UP000828390">
    <property type="component" value="Unassembled WGS sequence"/>
</dbReference>
<name>A0A9D4KJL0_DREPO</name>
<reference evidence="3" key="1">
    <citation type="journal article" date="2019" name="bioRxiv">
        <title>The Genome of the Zebra Mussel, Dreissena polymorpha: A Resource for Invasive Species Research.</title>
        <authorList>
            <person name="McCartney M.A."/>
            <person name="Auch B."/>
            <person name="Kono T."/>
            <person name="Mallez S."/>
            <person name="Zhang Y."/>
            <person name="Obille A."/>
            <person name="Becker A."/>
            <person name="Abrahante J.E."/>
            <person name="Garbe J."/>
            <person name="Badalamenti J.P."/>
            <person name="Herman A."/>
            <person name="Mangelson H."/>
            <person name="Liachko I."/>
            <person name="Sullivan S."/>
            <person name="Sone E.D."/>
            <person name="Koren S."/>
            <person name="Silverstein K.A.T."/>
            <person name="Beckman K.B."/>
            <person name="Gohl D.M."/>
        </authorList>
    </citation>
    <scope>NUCLEOTIDE SEQUENCE</scope>
    <source>
        <strain evidence="3">Duluth1</strain>
        <tissue evidence="3">Whole animal</tissue>
    </source>
</reference>
<evidence type="ECO:0008006" key="5">
    <source>
        <dbReference type="Google" id="ProtNLM"/>
    </source>
</evidence>
<evidence type="ECO:0000256" key="2">
    <source>
        <dbReference type="SAM" id="MobiDB-lite"/>
    </source>
</evidence>
<keyword evidence="4" id="KW-1185">Reference proteome</keyword>
<proteinExistence type="predicted"/>
<accession>A0A9D4KJL0</accession>
<protein>
    <recommendedName>
        <fullName evidence="5">Lebercilin domain-containing protein</fullName>
    </recommendedName>
</protein>
<dbReference type="AlphaFoldDB" id="A0A9D4KJL0"/>
<comment type="caution">
    <text evidence="3">The sequence shown here is derived from an EMBL/GenBank/DDBJ whole genome shotgun (WGS) entry which is preliminary data.</text>
</comment>
<reference evidence="3" key="2">
    <citation type="submission" date="2020-11" db="EMBL/GenBank/DDBJ databases">
        <authorList>
            <person name="McCartney M.A."/>
            <person name="Auch B."/>
            <person name="Kono T."/>
            <person name="Mallez S."/>
            <person name="Becker A."/>
            <person name="Gohl D.M."/>
            <person name="Silverstein K.A.T."/>
            <person name="Koren S."/>
            <person name="Bechman K.B."/>
            <person name="Herman A."/>
            <person name="Abrahante J.E."/>
            <person name="Garbe J."/>
        </authorList>
    </citation>
    <scope>NUCLEOTIDE SEQUENCE</scope>
    <source>
        <strain evidence="3">Duluth1</strain>
        <tissue evidence="3">Whole animal</tissue>
    </source>
</reference>
<keyword evidence="1" id="KW-0175">Coiled coil</keyword>
<organism evidence="3 4">
    <name type="scientific">Dreissena polymorpha</name>
    <name type="common">Zebra mussel</name>
    <name type="synonym">Mytilus polymorpha</name>
    <dbReference type="NCBI Taxonomy" id="45954"/>
    <lineage>
        <taxon>Eukaryota</taxon>
        <taxon>Metazoa</taxon>
        <taxon>Spiralia</taxon>
        <taxon>Lophotrochozoa</taxon>
        <taxon>Mollusca</taxon>
        <taxon>Bivalvia</taxon>
        <taxon>Autobranchia</taxon>
        <taxon>Heteroconchia</taxon>
        <taxon>Euheterodonta</taxon>
        <taxon>Imparidentia</taxon>
        <taxon>Neoheterodontei</taxon>
        <taxon>Myida</taxon>
        <taxon>Dreissenoidea</taxon>
        <taxon>Dreissenidae</taxon>
        <taxon>Dreissena</taxon>
    </lineage>
</organism>
<gene>
    <name evidence="3" type="ORF">DPMN_114516</name>
</gene>
<feature type="region of interest" description="Disordered" evidence="2">
    <location>
        <begin position="341"/>
        <end position="500"/>
    </location>
</feature>
<dbReference type="OrthoDB" id="6123570at2759"/>
<feature type="compositionally biased region" description="Basic and acidic residues" evidence="2">
    <location>
        <begin position="1"/>
        <end position="10"/>
    </location>
</feature>
<feature type="compositionally biased region" description="Polar residues" evidence="2">
    <location>
        <begin position="373"/>
        <end position="394"/>
    </location>
</feature>
<evidence type="ECO:0000313" key="4">
    <source>
        <dbReference type="Proteomes" id="UP000828390"/>
    </source>
</evidence>